<evidence type="ECO:0000259" key="8">
    <source>
        <dbReference type="Pfam" id="PF04952"/>
    </source>
</evidence>
<dbReference type="eggNOG" id="COG2988">
    <property type="taxonomic scope" value="Bacteria"/>
</dbReference>
<evidence type="ECO:0000256" key="2">
    <source>
        <dbReference type="ARBA" id="ARBA00022723"/>
    </source>
</evidence>
<dbReference type="AlphaFoldDB" id="B7K3E1"/>
<gene>
    <name evidence="10" type="ordered locus">PCC8801_0363</name>
</gene>
<evidence type="ECO:0000313" key="10">
    <source>
        <dbReference type="EMBL" id="ACK64461.1"/>
    </source>
</evidence>
<dbReference type="GO" id="GO:0008270">
    <property type="term" value="F:zinc ion binding"/>
    <property type="evidence" value="ECO:0007669"/>
    <property type="project" value="UniProtKB-UniRule"/>
</dbReference>
<evidence type="ECO:0000256" key="5">
    <source>
        <dbReference type="HAMAP-Rule" id="MF_00704"/>
    </source>
</evidence>
<keyword evidence="11" id="KW-1185">Reference proteome</keyword>
<keyword evidence="3 5" id="KW-0378">Hydrolase</keyword>
<evidence type="ECO:0000313" key="11">
    <source>
        <dbReference type="Proteomes" id="UP000008204"/>
    </source>
</evidence>
<comment type="cofactor">
    <cofactor evidence="5 7">
        <name>Zn(2+)</name>
        <dbReference type="ChEBI" id="CHEBI:29105"/>
    </cofactor>
    <text evidence="5 7">Binds 1 zinc ion per subunit.</text>
</comment>
<name>B7K3E1_RIPO1</name>
<dbReference type="KEGG" id="cyp:PCC8801_0363"/>
<dbReference type="Gene3D" id="3.40.630.10">
    <property type="entry name" value="Zn peptidases"/>
    <property type="match status" value="1"/>
</dbReference>
<dbReference type="Proteomes" id="UP000008204">
    <property type="component" value="Chromosome"/>
</dbReference>
<dbReference type="PANTHER" id="PTHR15162">
    <property type="entry name" value="ASPARTOACYLASE"/>
    <property type="match status" value="1"/>
</dbReference>
<sequence length="289" mass="33300">MVKKIRNIALIGGTHGNEMTGVYLIKKFQKYPHLIERSSLKILTFLANPRAIEARQRYIETDLNRCFSREALDEPETFFYEQILAKNIDQKIRDHQTDLIIDLHSTTSQMGLTIIICDGHPFHFQLVAYLTSLNPNIKVLRYRYAQENLLLRSLTELGFAIEVGAVAQGVLDAALFQQTEQLIYHLLDGLEKYNQGDDFNGCKSLTLYQVIERIDYPRTGEDITAMIHPDLQFKDYHPLHPGDPLFVTFEGETIHYQGDCTVYPVFINEAAYYEKGIAMCFTEKQEIIL</sequence>
<dbReference type="GO" id="GO:0016788">
    <property type="term" value="F:hydrolase activity, acting on ester bonds"/>
    <property type="evidence" value="ECO:0007669"/>
    <property type="project" value="InterPro"/>
</dbReference>
<dbReference type="SUPFAM" id="SSF53187">
    <property type="entry name" value="Zn-dependent exopeptidases"/>
    <property type="match status" value="1"/>
</dbReference>
<dbReference type="HOGENOM" id="CLU_083292_0_0_3"/>
<dbReference type="EC" id="3.5.1.15" evidence="5"/>
<comment type="catalytic activity">
    <reaction evidence="5">
        <text>an N-acyl-L-aspartate + H2O = a carboxylate + L-aspartate</text>
        <dbReference type="Rhea" id="RHEA:10872"/>
        <dbReference type="ChEBI" id="CHEBI:15377"/>
        <dbReference type="ChEBI" id="CHEBI:29067"/>
        <dbReference type="ChEBI" id="CHEBI:29991"/>
        <dbReference type="ChEBI" id="CHEBI:58497"/>
        <dbReference type="EC" id="3.5.1.15"/>
    </reaction>
</comment>
<dbReference type="RefSeq" id="WP_012593738.1">
    <property type="nucleotide sequence ID" value="NC_011726.1"/>
</dbReference>
<dbReference type="GO" id="GO:0005829">
    <property type="term" value="C:cytosol"/>
    <property type="evidence" value="ECO:0007669"/>
    <property type="project" value="TreeGrafter"/>
</dbReference>
<evidence type="ECO:0000256" key="7">
    <source>
        <dbReference type="PIRSR" id="PIRSR018001-3"/>
    </source>
</evidence>
<dbReference type="NCBIfam" id="NF002601">
    <property type="entry name" value="PRK02259.1"/>
    <property type="match status" value="1"/>
</dbReference>
<dbReference type="InterPro" id="IPR050178">
    <property type="entry name" value="AspA/AstE_fam"/>
</dbReference>
<dbReference type="EMBL" id="CP001287">
    <property type="protein sequence ID" value="ACK64461.1"/>
    <property type="molecule type" value="Genomic_DNA"/>
</dbReference>
<dbReference type="PANTHER" id="PTHR15162:SF7">
    <property type="entry name" value="SUCCINYLGLUTAMATE DESUCCINYLASE"/>
    <property type="match status" value="1"/>
</dbReference>
<keyword evidence="4 5" id="KW-0862">Zinc</keyword>
<comment type="similarity">
    <text evidence="1 5">Belongs to the AspA/AstE family. Aspartoacylase subfamily.</text>
</comment>
<evidence type="ECO:0000256" key="6">
    <source>
        <dbReference type="PIRSR" id="PIRSR018001-1"/>
    </source>
</evidence>
<protein>
    <recommendedName>
        <fullName evidence="5">Probable aspartoacylase</fullName>
        <ecNumber evidence="5">3.5.1.15</ecNumber>
    </recommendedName>
</protein>
<evidence type="ECO:0000259" key="9">
    <source>
        <dbReference type="Pfam" id="PF24827"/>
    </source>
</evidence>
<dbReference type="Pfam" id="PF24827">
    <property type="entry name" value="AstE_AspA_cat"/>
    <property type="match status" value="1"/>
</dbReference>
<feature type="domain" description="Succinylglutamate desuccinylase/Aspartoacylase catalytic" evidence="9">
    <location>
        <begin position="5"/>
        <end position="189"/>
    </location>
</feature>
<feature type="binding site" evidence="5">
    <location>
        <position position="162"/>
    </location>
    <ligand>
        <name>substrate</name>
    </ligand>
</feature>
<dbReference type="InterPro" id="IPR016708">
    <property type="entry name" value="Aspartoacylase"/>
</dbReference>
<evidence type="ECO:0000256" key="3">
    <source>
        <dbReference type="ARBA" id="ARBA00022801"/>
    </source>
</evidence>
<feature type="binding site" evidence="5">
    <location>
        <begin position="64"/>
        <end position="65"/>
    </location>
    <ligand>
        <name>substrate</name>
    </ligand>
</feature>
<keyword evidence="2 5" id="KW-0479">Metal-binding</keyword>
<dbReference type="InterPro" id="IPR007036">
    <property type="entry name" value="Aste_AspA_hybrid_dom"/>
</dbReference>
<feature type="binding site" evidence="5 7">
    <location>
        <position position="104"/>
    </location>
    <ligand>
        <name>Zn(2+)</name>
        <dbReference type="ChEBI" id="CHEBI:29105"/>
    </ligand>
</feature>
<dbReference type="OrthoDB" id="531770at2"/>
<feature type="domain" description="AstE/AspA barrel-sandwich hybrid" evidence="8">
    <location>
        <begin position="204"/>
        <end position="284"/>
    </location>
</feature>
<feature type="binding site" evidence="5">
    <location>
        <position position="272"/>
    </location>
    <ligand>
        <name>substrate</name>
    </ligand>
</feature>
<dbReference type="PIRSF" id="PIRSF018001">
    <property type="entry name" value="Aspartoacylase"/>
    <property type="match status" value="1"/>
</dbReference>
<dbReference type="CDD" id="cd06909">
    <property type="entry name" value="M14_ASPA"/>
    <property type="match status" value="1"/>
</dbReference>
<dbReference type="HAMAP" id="MF_00704">
    <property type="entry name" value="Aspartoacylase"/>
    <property type="match status" value="1"/>
</dbReference>
<dbReference type="STRING" id="41431.PCC8801_0363"/>
<feature type="binding site" evidence="5 7">
    <location>
        <position position="15"/>
    </location>
    <ligand>
        <name>Zn(2+)</name>
        <dbReference type="ChEBI" id="CHEBI:29105"/>
    </ligand>
</feature>
<organism evidence="10 11">
    <name type="scientific">Rippkaea orientalis (strain PCC 8801 / RF-1)</name>
    <name type="common">Cyanothece sp. (strain PCC 8801)</name>
    <dbReference type="NCBI Taxonomy" id="41431"/>
    <lineage>
        <taxon>Bacteria</taxon>
        <taxon>Bacillati</taxon>
        <taxon>Cyanobacteriota</taxon>
        <taxon>Cyanophyceae</taxon>
        <taxon>Oscillatoriophycideae</taxon>
        <taxon>Chroococcales</taxon>
        <taxon>Aphanothecaceae</taxon>
        <taxon>Rippkaea</taxon>
        <taxon>Rippkaea orientalis</taxon>
    </lineage>
</organism>
<accession>B7K3E1</accession>
<feature type="binding site" evidence="5 7">
    <location>
        <position position="18"/>
    </location>
    <ligand>
        <name>Zn(2+)</name>
        <dbReference type="ChEBI" id="CHEBI:29105"/>
    </ligand>
</feature>
<proteinExistence type="inferred from homology"/>
<feature type="active site" description="Proton donor/acceptor" evidence="6">
    <location>
        <position position="162"/>
    </location>
</feature>
<dbReference type="InterPro" id="IPR055438">
    <property type="entry name" value="AstE_AspA_cat"/>
</dbReference>
<feature type="binding site" evidence="5">
    <location>
        <position position="57"/>
    </location>
    <ligand>
        <name>substrate</name>
    </ligand>
</feature>
<dbReference type="Pfam" id="PF04952">
    <property type="entry name" value="AstE_AspA_hybrid"/>
    <property type="match status" value="1"/>
</dbReference>
<evidence type="ECO:0000256" key="4">
    <source>
        <dbReference type="ARBA" id="ARBA00022833"/>
    </source>
</evidence>
<dbReference type="GO" id="GO:0019807">
    <property type="term" value="F:aspartoacylase activity"/>
    <property type="evidence" value="ECO:0007669"/>
    <property type="project" value="UniProtKB-UniRule"/>
</dbReference>
<dbReference type="Gene3D" id="2.20.25.160">
    <property type="match status" value="1"/>
</dbReference>
<reference evidence="11" key="1">
    <citation type="journal article" date="2011" name="MBio">
        <title>Novel metabolic attributes of the genus Cyanothece, comprising a group of unicellular nitrogen-fixing Cyanobacteria.</title>
        <authorList>
            <person name="Bandyopadhyay A."/>
            <person name="Elvitigala T."/>
            <person name="Welsh E."/>
            <person name="Stockel J."/>
            <person name="Liberton M."/>
            <person name="Min H."/>
            <person name="Sherman L.A."/>
            <person name="Pakrasi H.B."/>
        </authorList>
    </citation>
    <scope>NUCLEOTIDE SEQUENCE [LARGE SCALE GENOMIC DNA]</scope>
    <source>
        <strain evidence="11">PCC 8801</strain>
    </source>
</reference>
<evidence type="ECO:0000256" key="1">
    <source>
        <dbReference type="ARBA" id="ARBA00006173"/>
    </source>
</evidence>